<dbReference type="InterPro" id="IPR003661">
    <property type="entry name" value="HisK_dim/P_dom"/>
</dbReference>
<dbReference type="InterPro" id="IPR036890">
    <property type="entry name" value="HATPase_C_sf"/>
</dbReference>
<dbReference type="SUPFAM" id="SSF47384">
    <property type="entry name" value="Homodimeric domain of signal transducing histidine kinase"/>
    <property type="match status" value="1"/>
</dbReference>
<dbReference type="Pfam" id="PF00512">
    <property type="entry name" value="HisKA"/>
    <property type="match status" value="1"/>
</dbReference>
<dbReference type="Proteomes" id="UP000184041">
    <property type="component" value="Unassembled WGS sequence"/>
</dbReference>
<evidence type="ECO:0000256" key="6">
    <source>
        <dbReference type="ARBA" id="ARBA00023012"/>
    </source>
</evidence>
<evidence type="ECO:0000256" key="5">
    <source>
        <dbReference type="ARBA" id="ARBA00022777"/>
    </source>
</evidence>
<gene>
    <name evidence="8" type="ORF">SAMN05443144_111129</name>
</gene>
<dbReference type="PANTHER" id="PTHR43711">
    <property type="entry name" value="TWO-COMPONENT HISTIDINE KINASE"/>
    <property type="match status" value="1"/>
</dbReference>
<name>A0A1M5DII1_9BACT</name>
<keyword evidence="6" id="KW-0902">Two-component regulatory system</keyword>
<dbReference type="AlphaFoldDB" id="A0A1M5DII1"/>
<reference evidence="8 9" key="1">
    <citation type="submission" date="2016-11" db="EMBL/GenBank/DDBJ databases">
        <authorList>
            <person name="Jaros S."/>
            <person name="Januszkiewicz K."/>
            <person name="Wedrychowicz H."/>
        </authorList>
    </citation>
    <scope>NUCLEOTIDE SEQUENCE [LARGE SCALE GENOMIC DNA]</scope>
    <source>
        <strain evidence="8 9">DSM 21986</strain>
    </source>
</reference>
<dbReference type="InterPro" id="IPR003594">
    <property type="entry name" value="HATPase_dom"/>
</dbReference>
<evidence type="ECO:0000313" key="8">
    <source>
        <dbReference type="EMBL" id="SHF66793.1"/>
    </source>
</evidence>
<dbReference type="InterPro" id="IPR005467">
    <property type="entry name" value="His_kinase_dom"/>
</dbReference>
<keyword evidence="3" id="KW-0597">Phosphoprotein</keyword>
<evidence type="ECO:0000256" key="2">
    <source>
        <dbReference type="ARBA" id="ARBA00012438"/>
    </source>
</evidence>
<dbReference type="PRINTS" id="PR00344">
    <property type="entry name" value="BCTRLSENSOR"/>
</dbReference>
<dbReference type="RefSeq" id="WP_073064224.1">
    <property type="nucleotide sequence ID" value="NZ_FQUS01000011.1"/>
</dbReference>
<dbReference type="InterPro" id="IPR013656">
    <property type="entry name" value="PAS_4"/>
</dbReference>
<dbReference type="InterPro" id="IPR000014">
    <property type="entry name" value="PAS"/>
</dbReference>
<dbReference type="FunFam" id="3.30.565.10:FF:000006">
    <property type="entry name" value="Sensor histidine kinase WalK"/>
    <property type="match status" value="1"/>
</dbReference>
<organism evidence="8 9">
    <name type="scientific">Fodinibius roseus</name>
    <dbReference type="NCBI Taxonomy" id="1194090"/>
    <lineage>
        <taxon>Bacteria</taxon>
        <taxon>Pseudomonadati</taxon>
        <taxon>Balneolota</taxon>
        <taxon>Balneolia</taxon>
        <taxon>Balneolales</taxon>
        <taxon>Balneolaceae</taxon>
        <taxon>Fodinibius</taxon>
    </lineage>
</organism>
<dbReference type="OrthoDB" id="9810447at2"/>
<dbReference type="NCBIfam" id="TIGR00229">
    <property type="entry name" value="sensory_box"/>
    <property type="match status" value="1"/>
</dbReference>
<dbReference type="EMBL" id="FQUS01000011">
    <property type="protein sequence ID" value="SHF66793.1"/>
    <property type="molecule type" value="Genomic_DNA"/>
</dbReference>
<dbReference type="InterPro" id="IPR036097">
    <property type="entry name" value="HisK_dim/P_sf"/>
</dbReference>
<dbReference type="InterPro" id="IPR035965">
    <property type="entry name" value="PAS-like_dom_sf"/>
</dbReference>
<evidence type="ECO:0000256" key="3">
    <source>
        <dbReference type="ARBA" id="ARBA00022553"/>
    </source>
</evidence>
<dbReference type="SMART" id="SM00387">
    <property type="entry name" value="HATPase_c"/>
    <property type="match status" value="1"/>
</dbReference>
<dbReference type="Gene3D" id="1.10.287.130">
    <property type="match status" value="1"/>
</dbReference>
<dbReference type="CDD" id="cd00082">
    <property type="entry name" value="HisKA"/>
    <property type="match status" value="1"/>
</dbReference>
<feature type="domain" description="Histidine kinase" evidence="7">
    <location>
        <begin position="142"/>
        <end position="360"/>
    </location>
</feature>
<dbReference type="Gene3D" id="3.30.450.20">
    <property type="entry name" value="PAS domain"/>
    <property type="match status" value="1"/>
</dbReference>
<dbReference type="SUPFAM" id="SSF55785">
    <property type="entry name" value="PYP-like sensor domain (PAS domain)"/>
    <property type="match status" value="1"/>
</dbReference>
<evidence type="ECO:0000313" key="9">
    <source>
        <dbReference type="Proteomes" id="UP000184041"/>
    </source>
</evidence>
<dbReference type="PROSITE" id="PS50109">
    <property type="entry name" value="HIS_KIN"/>
    <property type="match status" value="1"/>
</dbReference>
<evidence type="ECO:0000256" key="4">
    <source>
        <dbReference type="ARBA" id="ARBA00022679"/>
    </source>
</evidence>
<keyword evidence="5" id="KW-0418">Kinase</keyword>
<protein>
    <recommendedName>
        <fullName evidence="2">histidine kinase</fullName>
        <ecNumber evidence="2">2.7.13.3</ecNumber>
    </recommendedName>
</protein>
<dbReference type="PANTHER" id="PTHR43711:SF31">
    <property type="entry name" value="HISTIDINE KINASE"/>
    <property type="match status" value="1"/>
</dbReference>
<comment type="catalytic activity">
    <reaction evidence="1">
        <text>ATP + protein L-histidine = ADP + protein N-phospho-L-histidine.</text>
        <dbReference type="EC" id="2.7.13.3"/>
    </reaction>
</comment>
<dbReference type="InterPro" id="IPR004358">
    <property type="entry name" value="Sig_transdc_His_kin-like_C"/>
</dbReference>
<dbReference type="SMART" id="SM00388">
    <property type="entry name" value="HisKA"/>
    <property type="match status" value="1"/>
</dbReference>
<dbReference type="Pfam" id="PF02518">
    <property type="entry name" value="HATPase_c"/>
    <property type="match status" value="1"/>
</dbReference>
<sequence>MTEYLKSILNAFYDHLFVFTADGIIEDYTATDRGEEFMPPAKELVEKHHRQVLPSQVSQKIGQAFDRLKEGEKQVTFEYEIEMGEKNRWYNAVLSKISNGEGDKFLLAVKDTTDQKKMEKKLALKNEKLTELNRQKDKLFSVISHDLRNAVGGAKGVYSILLQDYDEFSKEDILEYLELLNKNTRETHELLEDLLAWSRVKLGEVTTDIQEVHLSKLTDVVFEKVQSDAGEKGISLENRVPDAIHADADAGMVKKILKNLIANGIKYSHPGGTVMVKAEETGDSVTISVVDEGVGIDENAQEKVLDKDHNYTAFGTNGEKGPGIGLDICIDFVERHGGGIRLESEPGKGSTFTFTLPAQP</sequence>
<keyword evidence="4" id="KW-0808">Transferase</keyword>
<proteinExistence type="predicted"/>
<dbReference type="InterPro" id="IPR050736">
    <property type="entry name" value="Sensor_HK_Regulatory"/>
</dbReference>
<accession>A0A1M5DII1</accession>
<dbReference type="SUPFAM" id="SSF55874">
    <property type="entry name" value="ATPase domain of HSP90 chaperone/DNA topoisomerase II/histidine kinase"/>
    <property type="match status" value="1"/>
</dbReference>
<evidence type="ECO:0000259" key="7">
    <source>
        <dbReference type="PROSITE" id="PS50109"/>
    </source>
</evidence>
<dbReference type="Gene3D" id="3.30.565.10">
    <property type="entry name" value="Histidine kinase-like ATPase, C-terminal domain"/>
    <property type="match status" value="1"/>
</dbReference>
<dbReference type="STRING" id="1194090.SAMN05443144_111129"/>
<dbReference type="EC" id="2.7.13.3" evidence="2"/>
<dbReference type="Pfam" id="PF08448">
    <property type="entry name" value="PAS_4"/>
    <property type="match status" value="1"/>
</dbReference>
<dbReference type="GO" id="GO:0000155">
    <property type="term" value="F:phosphorelay sensor kinase activity"/>
    <property type="evidence" value="ECO:0007669"/>
    <property type="project" value="InterPro"/>
</dbReference>
<evidence type="ECO:0000256" key="1">
    <source>
        <dbReference type="ARBA" id="ARBA00000085"/>
    </source>
</evidence>
<keyword evidence="9" id="KW-1185">Reference proteome</keyword>